<dbReference type="EMBL" id="RHHQ01000008">
    <property type="protein sequence ID" value="RNB89476.1"/>
    <property type="molecule type" value="Genomic_DNA"/>
</dbReference>
<evidence type="ECO:0000259" key="3">
    <source>
        <dbReference type="Pfam" id="PF06580"/>
    </source>
</evidence>
<dbReference type="OrthoDB" id="9776552at2"/>
<dbReference type="Pfam" id="PF02518">
    <property type="entry name" value="HATPase_c"/>
    <property type="match status" value="1"/>
</dbReference>
<reference evidence="4 5" key="1">
    <citation type="submission" date="2018-10" db="EMBL/GenBank/DDBJ databases">
        <title>Phylogenomics of Brevibacillus.</title>
        <authorList>
            <person name="Dunlap C."/>
        </authorList>
    </citation>
    <scope>NUCLEOTIDE SEQUENCE [LARGE SCALE GENOMIC DNA]</scope>
    <source>
        <strain evidence="4 5">JCM 15716</strain>
    </source>
</reference>
<dbReference type="InterPro" id="IPR010559">
    <property type="entry name" value="Sig_transdc_His_kin_internal"/>
</dbReference>
<dbReference type="InterPro" id="IPR050640">
    <property type="entry name" value="Bact_2-comp_sensor_kinase"/>
</dbReference>
<dbReference type="PANTHER" id="PTHR34220:SF7">
    <property type="entry name" value="SENSOR HISTIDINE KINASE YPDA"/>
    <property type="match status" value="1"/>
</dbReference>
<dbReference type="SUPFAM" id="SSF55874">
    <property type="entry name" value="ATPase domain of HSP90 chaperone/DNA topoisomerase II/histidine kinase"/>
    <property type="match status" value="1"/>
</dbReference>
<sequence>MFKKSMHRAFFARNLATFLIPMIIPLLAFGALSSFIIQQYVKAEIERNNTNLLKQTEENITMFFDDLASVNMHAVARDIDIPLKRIFQKNALEADDNARLVALKQLIDSPAVARPYIDSVYIYLKNDKRRLFSSTSGSLIQLNEFYDRSWFDTFIHEKARKTLAWTEPRSFIRYELENRSTTIKYITIYKKLSISDNDDGVIVFNIKRDYIQNYLDRFSILKDQSLLIVDNNEEVIFRNNIRDYLKLDVRELLSRRSSFFPLELGNDSYIVSVLSSEKYGWRFFSIVPKSLLYELPTQLSMIALVLLILSLIVGTALAYHLGKKGYENIKTIIALLHSAEKGLPLSPLPRRGKDVYSYIIHRILKNFIEKNYLKVQLSEQKYRLKTLELTALQSQLNPHFLFNTLGTIYWQAANLTGRLTSLNKTIENLSDILKFSLSSEKKLVSLREEITYTISYIDIQKVRYTDTFDVIWSVEDSIFNYRVMKLFLQPLVENSLYHGIKEKGSFGMIKIKMKVIQTTLHISVTDNGIGMTPERLREVRDNLNAIIEQTNHIGLYNTHRRLKLTFGEQYGVFISSKFRWGTSVKLTIPIY</sequence>
<dbReference type="InterPro" id="IPR036890">
    <property type="entry name" value="HATPase_C_sf"/>
</dbReference>
<proteinExistence type="predicted"/>
<gene>
    <name evidence="4" type="ORF">EDM56_09765</name>
</gene>
<feature type="domain" description="Histidine kinase/HSP90-like ATPase" evidence="2">
    <location>
        <begin position="487"/>
        <end position="590"/>
    </location>
</feature>
<dbReference type="AlphaFoldDB" id="A0A3M8DN25"/>
<dbReference type="Proteomes" id="UP000271031">
    <property type="component" value="Unassembled WGS sequence"/>
</dbReference>
<dbReference type="Gene3D" id="3.30.565.10">
    <property type="entry name" value="Histidine kinase-like ATPase, C-terminal domain"/>
    <property type="match status" value="1"/>
</dbReference>
<dbReference type="GO" id="GO:0016020">
    <property type="term" value="C:membrane"/>
    <property type="evidence" value="ECO:0007669"/>
    <property type="project" value="InterPro"/>
</dbReference>
<name>A0A3M8DN25_9BACL</name>
<evidence type="ECO:0000256" key="1">
    <source>
        <dbReference type="SAM" id="Phobius"/>
    </source>
</evidence>
<keyword evidence="1" id="KW-0472">Membrane</keyword>
<evidence type="ECO:0000259" key="2">
    <source>
        <dbReference type="Pfam" id="PF02518"/>
    </source>
</evidence>
<dbReference type="PANTHER" id="PTHR34220">
    <property type="entry name" value="SENSOR HISTIDINE KINASE YPDA"/>
    <property type="match status" value="1"/>
</dbReference>
<keyword evidence="5" id="KW-1185">Reference proteome</keyword>
<dbReference type="RefSeq" id="WP_122917731.1">
    <property type="nucleotide sequence ID" value="NZ_RHHQ01000008.1"/>
</dbReference>
<accession>A0A3M8DN25</accession>
<keyword evidence="4" id="KW-0418">Kinase</keyword>
<feature type="domain" description="Signal transduction histidine kinase internal region" evidence="3">
    <location>
        <begin position="388"/>
        <end position="467"/>
    </location>
</feature>
<dbReference type="InterPro" id="IPR003594">
    <property type="entry name" value="HATPase_dom"/>
</dbReference>
<feature type="transmembrane region" description="Helical" evidence="1">
    <location>
        <begin position="299"/>
        <end position="321"/>
    </location>
</feature>
<dbReference type="Gene3D" id="3.30.450.20">
    <property type="entry name" value="PAS domain"/>
    <property type="match status" value="1"/>
</dbReference>
<keyword evidence="1" id="KW-1133">Transmembrane helix</keyword>
<comment type="caution">
    <text evidence="4">The sequence shown here is derived from an EMBL/GenBank/DDBJ whole genome shotgun (WGS) entry which is preliminary data.</text>
</comment>
<evidence type="ECO:0000313" key="4">
    <source>
        <dbReference type="EMBL" id="RNB89476.1"/>
    </source>
</evidence>
<keyword evidence="1" id="KW-0812">Transmembrane</keyword>
<dbReference type="Pfam" id="PF06580">
    <property type="entry name" value="His_kinase"/>
    <property type="match status" value="1"/>
</dbReference>
<keyword evidence="4" id="KW-0808">Transferase</keyword>
<dbReference type="GO" id="GO:0000155">
    <property type="term" value="F:phosphorelay sensor kinase activity"/>
    <property type="evidence" value="ECO:0007669"/>
    <property type="project" value="InterPro"/>
</dbReference>
<organism evidence="4 5">
    <name type="scientific">Brevibacillus fluminis</name>
    <dbReference type="NCBI Taxonomy" id="511487"/>
    <lineage>
        <taxon>Bacteria</taxon>
        <taxon>Bacillati</taxon>
        <taxon>Bacillota</taxon>
        <taxon>Bacilli</taxon>
        <taxon>Bacillales</taxon>
        <taxon>Paenibacillaceae</taxon>
        <taxon>Brevibacillus</taxon>
    </lineage>
</organism>
<protein>
    <submittedName>
        <fullName evidence="4">Sensor histidine kinase</fullName>
    </submittedName>
</protein>
<evidence type="ECO:0000313" key="5">
    <source>
        <dbReference type="Proteomes" id="UP000271031"/>
    </source>
</evidence>